<dbReference type="EMBL" id="CAADFE010000008">
    <property type="protein sequence ID" value="VFJ65773.1"/>
    <property type="molecule type" value="Genomic_DNA"/>
</dbReference>
<accession>A0A450TF60</accession>
<protein>
    <submittedName>
        <fullName evidence="1">Uncharacterized protein</fullName>
    </submittedName>
</protein>
<evidence type="ECO:0000313" key="1">
    <source>
        <dbReference type="EMBL" id="VFJ65773.1"/>
    </source>
</evidence>
<organism evidence="1">
    <name type="scientific">Candidatus Kentrum sp. FW</name>
    <dbReference type="NCBI Taxonomy" id="2126338"/>
    <lineage>
        <taxon>Bacteria</taxon>
        <taxon>Pseudomonadati</taxon>
        <taxon>Pseudomonadota</taxon>
        <taxon>Gammaproteobacteria</taxon>
        <taxon>Candidatus Kentrum</taxon>
    </lineage>
</organism>
<dbReference type="AlphaFoldDB" id="A0A450TF60"/>
<gene>
    <name evidence="1" type="ORF">BECKFW1821C_GA0114237_100840</name>
</gene>
<name>A0A450TF60_9GAMM</name>
<sequence>MGEYPSERRTLPNLNPHCRGIVLQGKYTFFSKETIGRLAVDFAVYLLDLPIDPDSLEVPGTEHHRIEERRIKSARSEELAVWGERILNAQNLNEVFL</sequence>
<reference evidence="1" key="1">
    <citation type="submission" date="2019-02" db="EMBL/GenBank/DDBJ databases">
        <authorList>
            <person name="Gruber-Vodicka R. H."/>
            <person name="Seah K. B. B."/>
        </authorList>
    </citation>
    <scope>NUCLEOTIDE SEQUENCE</scope>
    <source>
        <strain evidence="1">BECK_BZ131</strain>
    </source>
</reference>
<proteinExistence type="predicted"/>